<evidence type="ECO:0000256" key="1">
    <source>
        <dbReference type="SAM" id="MobiDB-lite"/>
    </source>
</evidence>
<feature type="region of interest" description="Disordered" evidence="1">
    <location>
        <begin position="71"/>
        <end position="92"/>
    </location>
</feature>
<dbReference type="Gene3D" id="3.40.50.620">
    <property type="entry name" value="HUPs"/>
    <property type="match status" value="1"/>
</dbReference>
<organism evidence="2 3">
    <name type="scientific">Linum tenue</name>
    <dbReference type="NCBI Taxonomy" id="586396"/>
    <lineage>
        <taxon>Eukaryota</taxon>
        <taxon>Viridiplantae</taxon>
        <taxon>Streptophyta</taxon>
        <taxon>Embryophyta</taxon>
        <taxon>Tracheophyta</taxon>
        <taxon>Spermatophyta</taxon>
        <taxon>Magnoliopsida</taxon>
        <taxon>eudicotyledons</taxon>
        <taxon>Gunneridae</taxon>
        <taxon>Pentapetalae</taxon>
        <taxon>rosids</taxon>
        <taxon>fabids</taxon>
        <taxon>Malpighiales</taxon>
        <taxon>Linaceae</taxon>
        <taxon>Linum</taxon>
    </lineage>
</organism>
<evidence type="ECO:0000313" key="3">
    <source>
        <dbReference type="Proteomes" id="UP001154282"/>
    </source>
</evidence>
<dbReference type="InterPro" id="IPR014729">
    <property type="entry name" value="Rossmann-like_a/b/a_fold"/>
</dbReference>
<dbReference type="AlphaFoldDB" id="A0AAV0HFD5"/>
<protein>
    <recommendedName>
        <fullName evidence="4">UspA domain-containing protein</fullName>
    </recommendedName>
</protein>
<gene>
    <name evidence="2" type="ORF">LITE_LOCUS3881</name>
</gene>
<dbReference type="SUPFAM" id="SSF52402">
    <property type="entry name" value="Adenine nucleotide alpha hydrolases-like"/>
    <property type="match status" value="1"/>
</dbReference>
<evidence type="ECO:0008006" key="4">
    <source>
        <dbReference type="Google" id="ProtNLM"/>
    </source>
</evidence>
<keyword evidence="3" id="KW-1185">Reference proteome</keyword>
<dbReference type="EMBL" id="CAMGYJ010000002">
    <property type="protein sequence ID" value="CAI0383154.1"/>
    <property type="molecule type" value="Genomic_DNA"/>
</dbReference>
<reference evidence="2" key="1">
    <citation type="submission" date="2022-08" db="EMBL/GenBank/DDBJ databases">
        <authorList>
            <person name="Gutierrez-Valencia J."/>
        </authorList>
    </citation>
    <scope>NUCLEOTIDE SEQUENCE</scope>
</reference>
<accession>A0AAV0HFD5</accession>
<proteinExistence type="predicted"/>
<sequence>MGSDTTAMRKVMVVVDPSREAAGALQYALSHVVTEKDELILVHVETQNSWKSTFTFSFLRRTGISIPAVNNNNNNNNINNGNNQSSSAAAGGEGMAEGEVDFLEAMRQLCEAARPRLKVTVERLQMGAKDKASVILFKSTAMGVDHLIIGQKKSLSSVLLGNTKYKKPGGLGPKSLDTAEYLIEYSKCNCVGVQKRGQTGGYLLNTKTQKNFWLLA</sequence>
<dbReference type="PANTHER" id="PTHR47867">
    <property type="entry name" value="ADENINE NUCLEOTIDE ALPHA HYDROLASES-LIKE SUPERFAMILY PROTEIN"/>
    <property type="match status" value="1"/>
</dbReference>
<comment type="caution">
    <text evidence="2">The sequence shown here is derived from an EMBL/GenBank/DDBJ whole genome shotgun (WGS) entry which is preliminary data.</text>
</comment>
<dbReference type="Proteomes" id="UP001154282">
    <property type="component" value="Unassembled WGS sequence"/>
</dbReference>
<dbReference type="PANTHER" id="PTHR47867:SF1">
    <property type="entry name" value="ADENINE NUCLEOTIDE ALPHA HYDROLASES-LIKE SUPERFAMILY PROTEIN"/>
    <property type="match status" value="1"/>
</dbReference>
<evidence type="ECO:0000313" key="2">
    <source>
        <dbReference type="EMBL" id="CAI0383154.1"/>
    </source>
</evidence>
<feature type="compositionally biased region" description="Low complexity" evidence="1">
    <location>
        <begin position="71"/>
        <end position="90"/>
    </location>
</feature>
<name>A0AAV0HFD5_9ROSI</name>